<evidence type="ECO:0000256" key="3">
    <source>
        <dbReference type="ARBA" id="ARBA00023172"/>
    </source>
</evidence>
<accession>A0ABT8J889</accession>
<dbReference type="Gene3D" id="3.40.50.1390">
    <property type="entry name" value="Resolvase, N-terminal catalytic domain"/>
    <property type="match status" value="1"/>
</dbReference>
<dbReference type="PROSITE" id="PS00397">
    <property type="entry name" value="RECOMBINASES_1"/>
    <property type="match status" value="1"/>
</dbReference>
<dbReference type="InterPro" id="IPR006119">
    <property type="entry name" value="Resolv_N"/>
</dbReference>
<keyword evidence="7" id="KW-1185">Reference proteome</keyword>
<dbReference type="InterPro" id="IPR006118">
    <property type="entry name" value="Recombinase_CS"/>
</dbReference>
<dbReference type="InterPro" id="IPR036162">
    <property type="entry name" value="Resolvase-like_N_sf"/>
</dbReference>
<evidence type="ECO:0000256" key="2">
    <source>
        <dbReference type="ARBA" id="ARBA00023125"/>
    </source>
</evidence>
<keyword evidence="3" id="KW-0233">DNA recombination</keyword>
<dbReference type="Pfam" id="PF00239">
    <property type="entry name" value="Resolvase"/>
    <property type="match status" value="1"/>
</dbReference>
<dbReference type="SUPFAM" id="SSF53041">
    <property type="entry name" value="Resolvase-like"/>
    <property type="match status" value="1"/>
</dbReference>
<organism evidence="6 7">
    <name type="scientific">Paenibacillus vandeheii</name>
    <dbReference type="NCBI Taxonomy" id="3035917"/>
    <lineage>
        <taxon>Bacteria</taxon>
        <taxon>Bacillati</taxon>
        <taxon>Bacillota</taxon>
        <taxon>Bacilli</taxon>
        <taxon>Bacillales</taxon>
        <taxon>Paenibacillaceae</taxon>
        <taxon>Paenibacillus</taxon>
    </lineage>
</organism>
<comment type="caution">
    <text evidence="6">The sequence shown here is derived from an EMBL/GenBank/DDBJ whole genome shotgun (WGS) entry which is preliminary data.</text>
</comment>
<keyword evidence="1" id="KW-0229">DNA integration</keyword>
<gene>
    <name evidence="6" type="ORF">P5G61_08630</name>
</gene>
<evidence type="ECO:0000256" key="1">
    <source>
        <dbReference type="ARBA" id="ARBA00022908"/>
    </source>
</evidence>
<dbReference type="EMBL" id="JAROCD010000004">
    <property type="protein sequence ID" value="MDN4601286.1"/>
    <property type="molecule type" value="Genomic_DNA"/>
</dbReference>
<evidence type="ECO:0000256" key="4">
    <source>
        <dbReference type="PROSITE-ProRule" id="PRU10137"/>
    </source>
</evidence>
<feature type="domain" description="Resolvase/invertase-type recombinase catalytic" evidence="5">
    <location>
        <begin position="1"/>
        <end position="57"/>
    </location>
</feature>
<name>A0ABT8J889_9BACL</name>
<feature type="active site" description="O-(5'-phospho-DNA)-serine intermediate" evidence="4">
    <location>
        <position position="7"/>
    </location>
</feature>
<sequence length="57" mass="6842">MRYARVSTKDQNMDRQLTVLREQGIPEDHIFLDKVSGKNFDRPEYQFLKRVLREGDT</sequence>
<evidence type="ECO:0000313" key="7">
    <source>
        <dbReference type="Proteomes" id="UP001174205"/>
    </source>
</evidence>
<keyword evidence="2" id="KW-0238">DNA-binding</keyword>
<evidence type="ECO:0000259" key="5">
    <source>
        <dbReference type="PROSITE" id="PS51736"/>
    </source>
</evidence>
<proteinExistence type="predicted"/>
<dbReference type="Proteomes" id="UP001174205">
    <property type="component" value="Unassembled WGS sequence"/>
</dbReference>
<protein>
    <submittedName>
        <fullName evidence="6">Recombinase family protein</fullName>
    </submittedName>
</protein>
<evidence type="ECO:0000313" key="6">
    <source>
        <dbReference type="EMBL" id="MDN4601286.1"/>
    </source>
</evidence>
<reference evidence="6" key="1">
    <citation type="submission" date="2023-03" db="EMBL/GenBank/DDBJ databases">
        <title>MT1 and MT2 Draft Genomes of Novel Species.</title>
        <authorList>
            <person name="Venkateswaran K."/>
        </authorList>
    </citation>
    <scope>NUCLEOTIDE SEQUENCE</scope>
    <source>
        <strain evidence="6">F6_3S_P_1C</strain>
    </source>
</reference>
<dbReference type="PROSITE" id="PS51736">
    <property type="entry name" value="RECOMBINASES_3"/>
    <property type="match status" value="1"/>
</dbReference>